<comment type="caution">
    <text evidence="4">The sequence shown here is derived from an EMBL/GenBank/DDBJ whole genome shotgun (WGS) entry which is preliminary data.</text>
</comment>
<dbReference type="Pfam" id="PF13972">
    <property type="entry name" value="TetR"/>
    <property type="match status" value="1"/>
</dbReference>
<evidence type="ECO:0000256" key="1">
    <source>
        <dbReference type="ARBA" id="ARBA00023125"/>
    </source>
</evidence>
<reference evidence="4 5" key="1">
    <citation type="submission" date="2020-04" db="EMBL/GenBank/DDBJ databases">
        <authorList>
            <person name="Yin C."/>
        </authorList>
    </citation>
    <scope>NUCLEOTIDE SEQUENCE [LARGE SCALE GENOMIC DNA]</scope>
    <source>
        <strain evidence="4 5">Ae27</strain>
    </source>
</reference>
<dbReference type="SUPFAM" id="SSF46689">
    <property type="entry name" value="Homeodomain-like"/>
    <property type="match status" value="1"/>
</dbReference>
<feature type="DNA-binding region" description="H-T-H motif" evidence="2">
    <location>
        <begin position="25"/>
        <end position="44"/>
    </location>
</feature>
<feature type="domain" description="HTH tetR-type" evidence="3">
    <location>
        <begin position="2"/>
        <end position="62"/>
    </location>
</feature>
<dbReference type="InterPro" id="IPR001647">
    <property type="entry name" value="HTH_TetR"/>
</dbReference>
<name>A0A847S5Q2_9BACT</name>
<dbReference type="RefSeq" id="WP_168874711.1">
    <property type="nucleotide sequence ID" value="NZ_JABAIA010000004.1"/>
</dbReference>
<dbReference type="PANTHER" id="PTHR43479:SF11">
    <property type="entry name" value="ACREF_ENVCD OPERON REPRESSOR-RELATED"/>
    <property type="match status" value="1"/>
</dbReference>
<evidence type="ECO:0000313" key="4">
    <source>
        <dbReference type="EMBL" id="NLR68755.1"/>
    </source>
</evidence>
<dbReference type="Proteomes" id="UP000570474">
    <property type="component" value="Unassembled WGS sequence"/>
</dbReference>
<evidence type="ECO:0000259" key="3">
    <source>
        <dbReference type="PROSITE" id="PS50977"/>
    </source>
</evidence>
<dbReference type="PANTHER" id="PTHR43479">
    <property type="entry name" value="ACREF/ENVCD OPERON REPRESSOR-RELATED"/>
    <property type="match status" value="1"/>
</dbReference>
<dbReference type="InterPro" id="IPR050624">
    <property type="entry name" value="HTH-type_Tx_Regulator"/>
</dbReference>
<organism evidence="4 5">
    <name type="scientific">Chitinophaga varians</name>
    <dbReference type="NCBI Taxonomy" id="2202339"/>
    <lineage>
        <taxon>Bacteria</taxon>
        <taxon>Pseudomonadati</taxon>
        <taxon>Bacteroidota</taxon>
        <taxon>Chitinophagia</taxon>
        <taxon>Chitinophagales</taxon>
        <taxon>Chitinophagaceae</taxon>
        <taxon>Chitinophaga</taxon>
    </lineage>
</organism>
<sequence>MVDTKEKIRKAALKLFNEQGIDAITIRHIAKELDISHGNLQYHYKNTNEIILVLFKELNDGFSRFFTHNENLNQVNLEHFRHWVEILIDHIWQYRFIFLHFVEVARRVPEVKTLYNSWDKAREEQFLVLFNTLIKEGIFRDDIPPYIWKNLITQQYIMADFALSHNEIKMQLKGKKAVQYYADVLFNQFYPYLTAKGRQQADKHQGIN</sequence>
<dbReference type="PRINTS" id="PR00455">
    <property type="entry name" value="HTHTETR"/>
</dbReference>
<keyword evidence="5" id="KW-1185">Reference proteome</keyword>
<dbReference type="InterPro" id="IPR025722">
    <property type="entry name" value="TetR"/>
</dbReference>
<dbReference type="PROSITE" id="PS50977">
    <property type="entry name" value="HTH_TETR_2"/>
    <property type="match status" value="1"/>
</dbReference>
<dbReference type="GO" id="GO:0003677">
    <property type="term" value="F:DNA binding"/>
    <property type="evidence" value="ECO:0007669"/>
    <property type="project" value="UniProtKB-UniRule"/>
</dbReference>
<dbReference type="AlphaFoldDB" id="A0A847S5Q2"/>
<dbReference type="EMBL" id="JABAIA010000004">
    <property type="protein sequence ID" value="NLR68755.1"/>
    <property type="molecule type" value="Genomic_DNA"/>
</dbReference>
<evidence type="ECO:0000313" key="5">
    <source>
        <dbReference type="Proteomes" id="UP000570474"/>
    </source>
</evidence>
<dbReference type="InterPro" id="IPR009057">
    <property type="entry name" value="Homeodomain-like_sf"/>
</dbReference>
<dbReference type="Gene3D" id="1.10.357.10">
    <property type="entry name" value="Tetracycline Repressor, domain 2"/>
    <property type="match status" value="1"/>
</dbReference>
<keyword evidence="1 2" id="KW-0238">DNA-binding</keyword>
<proteinExistence type="predicted"/>
<dbReference type="Pfam" id="PF00440">
    <property type="entry name" value="TetR_N"/>
    <property type="match status" value="1"/>
</dbReference>
<protein>
    <submittedName>
        <fullName evidence="4">TetR/AcrR family transcriptional regulator</fullName>
    </submittedName>
</protein>
<accession>A0A847S5Q2</accession>
<gene>
    <name evidence="4" type="ORF">HGH92_30920</name>
</gene>
<evidence type="ECO:0000256" key="2">
    <source>
        <dbReference type="PROSITE-ProRule" id="PRU00335"/>
    </source>
</evidence>